<evidence type="ECO:0000256" key="1">
    <source>
        <dbReference type="SAM" id="Phobius"/>
    </source>
</evidence>
<evidence type="ECO:0000313" key="3">
    <source>
        <dbReference type="Proteomes" id="UP000823910"/>
    </source>
</evidence>
<proteinExistence type="predicted"/>
<dbReference type="Pfam" id="PF06177">
    <property type="entry name" value="QueT"/>
    <property type="match status" value="1"/>
</dbReference>
<comment type="caution">
    <text evidence="2">The sequence shown here is derived from an EMBL/GenBank/DDBJ whole genome shotgun (WGS) entry which is preliminary data.</text>
</comment>
<reference evidence="2" key="2">
    <citation type="submission" date="2021-04" db="EMBL/GenBank/DDBJ databases">
        <authorList>
            <person name="Gilroy R."/>
        </authorList>
    </citation>
    <scope>NUCLEOTIDE SEQUENCE</scope>
    <source>
        <strain evidence="2">CHK180-15479</strain>
    </source>
</reference>
<reference evidence="2" key="1">
    <citation type="journal article" date="2021" name="PeerJ">
        <title>Extensive microbial diversity within the chicken gut microbiome revealed by metagenomics and culture.</title>
        <authorList>
            <person name="Gilroy R."/>
            <person name="Ravi A."/>
            <person name="Getino M."/>
            <person name="Pursley I."/>
            <person name="Horton D.L."/>
            <person name="Alikhan N.F."/>
            <person name="Baker D."/>
            <person name="Gharbi K."/>
            <person name="Hall N."/>
            <person name="Watson M."/>
            <person name="Adriaenssens E.M."/>
            <person name="Foster-Nyarko E."/>
            <person name="Jarju S."/>
            <person name="Secka A."/>
            <person name="Antonio M."/>
            <person name="Oren A."/>
            <person name="Chaudhuri R.R."/>
            <person name="La Ragione R."/>
            <person name="Hildebrand F."/>
            <person name="Pallen M.J."/>
        </authorList>
    </citation>
    <scope>NUCLEOTIDE SEQUENCE</scope>
    <source>
        <strain evidence="2">CHK180-15479</strain>
    </source>
</reference>
<gene>
    <name evidence="2" type="ORF">H9704_05535</name>
</gene>
<dbReference type="EMBL" id="DWWT01000024">
    <property type="protein sequence ID" value="HJC05602.1"/>
    <property type="molecule type" value="Genomic_DNA"/>
</dbReference>
<name>A0A9D2SHJ0_9FIRM</name>
<accession>A0A9D2SHJ0</accession>
<evidence type="ECO:0000313" key="2">
    <source>
        <dbReference type="EMBL" id="HJC05602.1"/>
    </source>
</evidence>
<feature type="transmembrane region" description="Helical" evidence="1">
    <location>
        <begin position="97"/>
        <end position="115"/>
    </location>
</feature>
<protein>
    <submittedName>
        <fullName evidence="2">QueT transporter family protein</fullName>
    </submittedName>
</protein>
<feature type="transmembrane region" description="Helical" evidence="1">
    <location>
        <begin position="127"/>
        <end position="151"/>
    </location>
</feature>
<keyword evidence="1" id="KW-0472">Membrane</keyword>
<dbReference type="Proteomes" id="UP000823910">
    <property type="component" value="Unassembled WGS sequence"/>
</dbReference>
<keyword evidence="1" id="KW-0812">Transmembrane</keyword>
<dbReference type="InterPro" id="IPR010387">
    <property type="entry name" value="QueT"/>
</dbReference>
<keyword evidence="1" id="KW-1133">Transmembrane helix</keyword>
<dbReference type="AlphaFoldDB" id="A0A9D2SHJ0"/>
<sequence length="166" mass="17766">MRENKNLTYLVHGAVIAALYVVLTLNFLPISYGPIQFRISEALCILPYFTPAAVPGLFAGCLLSNLMGGLPVMDVVCGSLATLIGALGSRHLRQHKWCVCIPPILSNAIIVPWVLRFAYGSQDLIPLMMLTVGIGEILAVGVLGNALLITLERYGSVIFGRQGAAS</sequence>
<organism evidence="2 3">
    <name type="scientific">Candidatus Enterocloster excrementipullorum</name>
    <dbReference type="NCBI Taxonomy" id="2838559"/>
    <lineage>
        <taxon>Bacteria</taxon>
        <taxon>Bacillati</taxon>
        <taxon>Bacillota</taxon>
        <taxon>Clostridia</taxon>
        <taxon>Lachnospirales</taxon>
        <taxon>Lachnospiraceae</taxon>
        <taxon>Enterocloster</taxon>
    </lineage>
</organism>
<feature type="transmembrane region" description="Helical" evidence="1">
    <location>
        <begin position="7"/>
        <end position="28"/>
    </location>
</feature>
<dbReference type="PANTHER" id="PTHR40044">
    <property type="entry name" value="INTEGRAL MEMBRANE PROTEIN-RELATED"/>
    <property type="match status" value="1"/>
</dbReference>
<dbReference type="PANTHER" id="PTHR40044:SF1">
    <property type="entry name" value="INTEGRAL MEMBRANE PROTEIN"/>
    <property type="match status" value="1"/>
</dbReference>
<dbReference type="PIRSF" id="PIRSF031501">
    <property type="entry name" value="QueT"/>
    <property type="match status" value="1"/>
</dbReference>